<reference evidence="1" key="2">
    <citation type="journal article" date="2015" name="Data Brief">
        <title>Shoot transcriptome of the giant reed, Arundo donax.</title>
        <authorList>
            <person name="Barrero R.A."/>
            <person name="Guerrero F.D."/>
            <person name="Moolhuijzen P."/>
            <person name="Goolsby J.A."/>
            <person name="Tidwell J."/>
            <person name="Bellgard S.E."/>
            <person name="Bellgard M.I."/>
        </authorList>
    </citation>
    <scope>NUCLEOTIDE SEQUENCE</scope>
    <source>
        <tissue evidence="1">Shoot tissue taken approximately 20 cm above the soil surface</tissue>
    </source>
</reference>
<reference evidence="1" key="1">
    <citation type="submission" date="2014-09" db="EMBL/GenBank/DDBJ databases">
        <authorList>
            <person name="Magalhaes I.L.F."/>
            <person name="Oliveira U."/>
            <person name="Santos F.R."/>
            <person name="Vidigal T.H.D.A."/>
            <person name="Brescovit A.D."/>
            <person name="Santos A.J."/>
        </authorList>
    </citation>
    <scope>NUCLEOTIDE SEQUENCE</scope>
    <source>
        <tissue evidence="1">Shoot tissue taken approximately 20 cm above the soil surface</tissue>
    </source>
</reference>
<organism evidence="1">
    <name type="scientific">Arundo donax</name>
    <name type="common">Giant reed</name>
    <name type="synonym">Donax arundinaceus</name>
    <dbReference type="NCBI Taxonomy" id="35708"/>
    <lineage>
        <taxon>Eukaryota</taxon>
        <taxon>Viridiplantae</taxon>
        <taxon>Streptophyta</taxon>
        <taxon>Embryophyta</taxon>
        <taxon>Tracheophyta</taxon>
        <taxon>Spermatophyta</taxon>
        <taxon>Magnoliopsida</taxon>
        <taxon>Liliopsida</taxon>
        <taxon>Poales</taxon>
        <taxon>Poaceae</taxon>
        <taxon>PACMAD clade</taxon>
        <taxon>Arundinoideae</taxon>
        <taxon>Arundineae</taxon>
        <taxon>Arundo</taxon>
    </lineage>
</organism>
<proteinExistence type="predicted"/>
<protein>
    <submittedName>
        <fullName evidence="1">Uncharacterized protein</fullName>
    </submittedName>
</protein>
<dbReference type="EMBL" id="GBRH01158742">
    <property type="protein sequence ID" value="JAE39154.1"/>
    <property type="molecule type" value="Transcribed_RNA"/>
</dbReference>
<sequence>MHPKLKVECKEHQYMLFINQFITHLICSFQYR</sequence>
<evidence type="ECO:0000313" key="1">
    <source>
        <dbReference type="EMBL" id="JAE39154.1"/>
    </source>
</evidence>
<accession>A0A0A9HTM1</accession>
<dbReference type="AlphaFoldDB" id="A0A0A9HTM1"/>
<name>A0A0A9HTM1_ARUDO</name>